<evidence type="ECO:0000256" key="1">
    <source>
        <dbReference type="SAM" id="MobiDB-lite"/>
    </source>
</evidence>
<keyword evidence="3" id="KW-1185">Reference proteome</keyword>
<protein>
    <submittedName>
        <fullName evidence="2">Uncharacterized protein</fullName>
    </submittedName>
</protein>
<evidence type="ECO:0000313" key="3">
    <source>
        <dbReference type="Proteomes" id="UP000245938"/>
    </source>
</evidence>
<comment type="caution">
    <text evidence="2">The sequence shown here is derived from an EMBL/GenBank/DDBJ whole genome shotgun (WGS) entry which is preliminary data.</text>
</comment>
<sequence>MNQNNNQMNKPIGVKNAGFTGGETAIITGELVFSSIITPTKKFTEGSKFESYDSYGLILSNPSFQSDSQAMLSFLNSNMYQSKYNTNAITLSQSTQTGVIKVYDKNIRRASGIELEHELGRQQVSVFIEIYYSTKFATPALAVRGVLIEDEMNINYLMQHNYLAAFGLEANPNPPELPNRSQAVETFNQNNGQNNSFNMQQNMNQQNNQGLDFGANNQQNNMQQNNMQQNNQGLDFGTNNQQNLNQQAQNNEPFHNQNPQDSVDENPFA</sequence>
<dbReference type="Proteomes" id="UP000245938">
    <property type="component" value="Unassembled WGS sequence"/>
</dbReference>
<organism evidence="2 3">
    <name type="scientific">Kurthia sibirica</name>
    <dbReference type="NCBI Taxonomy" id="202750"/>
    <lineage>
        <taxon>Bacteria</taxon>
        <taxon>Bacillati</taxon>
        <taxon>Bacillota</taxon>
        <taxon>Bacilli</taxon>
        <taxon>Bacillales</taxon>
        <taxon>Caryophanaceae</taxon>
        <taxon>Kurthia</taxon>
    </lineage>
</organism>
<feature type="region of interest" description="Disordered" evidence="1">
    <location>
        <begin position="250"/>
        <end position="269"/>
    </location>
</feature>
<dbReference type="RefSeq" id="WP_109306411.1">
    <property type="nucleotide sequence ID" value="NZ_BJUF01000004.1"/>
</dbReference>
<accession>A0A2U3AKG4</accession>
<gene>
    <name evidence="2" type="ORF">DEX24_10605</name>
</gene>
<name>A0A2U3AKG4_9BACL</name>
<feature type="compositionally biased region" description="Polar residues" evidence="1">
    <location>
        <begin position="252"/>
        <end position="261"/>
    </location>
</feature>
<proteinExistence type="predicted"/>
<reference evidence="2 3" key="1">
    <citation type="submission" date="2018-05" db="EMBL/GenBank/DDBJ databases">
        <title>Kurthia sibirica genome sequence.</title>
        <authorList>
            <person name="Maclea K.S."/>
            <person name="Goen A.E."/>
        </authorList>
    </citation>
    <scope>NUCLEOTIDE SEQUENCE [LARGE SCALE GENOMIC DNA]</scope>
    <source>
        <strain evidence="2 3">ATCC 49154</strain>
    </source>
</reference>
<dbReference type="AlphaFoldDB" id="A0A2U3AKG4"/>
<evidence type="ECO:0000313" key="2">
    <source>
        <dbReference type="EMBL" id="PWI25015.1"/>
    </source>
</evidence>
<dbReference type="EMBL" id="QFVR01000013">
    <property type="protein sequence ID" value="PWI25015.1"/>
    <property type="molecule type" value="Genomic_DNA"/>
</dbReference>